<dbReference type="AlphaFoldDB" id="A0A5N6MX43"/>
<feature type="transmembrane region" description="Helical" evidence="11">
    <location>
        <begin position="389"/>
        <end position="408"/>
    </location>
</feature>
<feature type="domain" description="Ionotropic glutamate receptor C-terminal" evidence="12">
    <location>
        <begin position="27"/>
        <end position="364"/>
    </location>
</feature>
<evidence type="ECO:0000256" key="5">
    <source>
        <dbReference type="ARBA" id="ARBA00023065"/>
    </source>
</evidence>
<keyword evidence="9" id="KW-1071">Ligand-gated ion channel</keyword>
<evidence type="ECO:0000259" key="12">
    <source>
        <dbReference type="SMART" id="SM00079"/>
    </source>
</evidence>
<dbReference type="InterPro" id="IPR001320">
    <property type="entry name" value="Iontro_rcpt_C"/>
</dbReference>
<keyword evidence="10" id="KW-0407">Ion channel</keyword>
<protein>
    <recommendedName>
        <fullName evidence="12">Ionotropic glutamate receptor C-terminal domain-containing protein</fullName>
    </recommendedName>
</protein>
<evidence type="ECO:0000313" key="13">
    <source>
        <dbReference type="EMBL" id="KAD4178055.1"/>
    </source>
</evidence>
<dbReference type="SMART" id="SM00079">
    <property type="entry name" value="PBPe"/>
    <property type="match status" value="1"/>
</dbReference>
<keyword evidence="7" id="KW-0675">Receptor</keyword>
<evidence type="ECO:0000256" key="6">
    <source>
        <dbReference type="ARBA" id="ARBA00023136"/>
    </source>
</evidence>
<proteinExistence type="predicted"/>
<evidence type="ECO:0000256" key="11">
    <source>
        <dbReference type="SAM" id="Phobius"/>
    </source>
</evidence>
<keyword evidence="5" id="KW-0406">Ion transport</keyword>
<evidence type="ECO:0000256" key="1">
    <source>
        <dbReference type="ARBA" id="ARBA00004141"/>
    </source>
</evidence>
<gene>
    <name evidence="13" type="ORF">E3N88_26646</name>
</gene>
<dbReference type="Gene3D" id="3.40.190.10">
    <property type="entry name" value="Periplasmic binding protein-like II"/>
    <property type="match status" value="1"/>
</dbReference>
<dbReference type="GO" id="GO:0016020">
    <property type="term" value="C:membrane"/>
    <property type="evidence" value="ECO:0007669"/>
    <property type="project" value="UniProtKB-SubCell"/>
</dbReference>
<feature type="transmembrane region" description="Helical" evidence="11">
    <location>
        <begin position="213"/>
        <end position="237"/>
    </location>
</feature>
<dbReference type="GO" id="GO:0015276">
    <property type="term" value="F:ligand-gated monoatomic ion channel activity"/>
    <property type="evidence" value="ECO:0007669"/>
    <property type="project" value="InterPro"/>
</dbReference>
<comment type="caution">
    <text evidence="13">The sequence shown here is derived from an EMBL/GenBank/DDBJ whole genome shotgun (WGS) entry which is preliminary data.</text>
</comment>
<dbReference type="EMBL" id="SZYD01000014">
    <property type="protein sequence ID" value="KAD4178055.1"/>
    <property type="molecule type" value="Genomic_DNA"/>
</dbReference>
<keyword evidence="8" id="KW-0325">Glycoprotein</keyword>
<evidence type="ECO:0000256" key="9">
    <source>
        <dbReference type="ARBA" id="ARBA00023286"/>
    </source>
</evidence>
<evidence type="ECO:0000256" key="3">
    <source>
        <dbReference type="ARBA" id="ARBA00022692"/>
    </source>
</evidence>
<feature type="transmembrane region" description="Helical" evidence="11">
    <location>
        <begin position="183"/>
        <end position="201"/>
    </location>
</feature>
<evidence type="ECO:0000313" key="14">
    <source>
        <dbReference type="Proteomes" id="UP000326396"/>
    </source>
</evidence>
<evidence type="ECO:0000256" key="4">
    <source>
        <dbReference type="ARBA" id="ARBA00022989"/>
    </source>
</evidence>
<dbReference type="SUPFAM" id="SSF53850">
    <property type="entry name" value="Periplasmic binding protein-like II"/>
    <property type="match status" value="1"/>
</dbReference>
<feature type="transmembrane region" description="Helical" evidence="11">
    <location>
        <begin position="152"/>
        <end position="171"/>
    </location>
</feature>
<evidence type="ECO:0000256" key="7">
    <source>
        <dbReference type="ARBA" id="ARBA00023170"/>
    </source>
</evidence>
<organism evidence="13 14">
    <name type="scientific">Mikania micrantha</name>
    <name type="common">bitter vine</name>
    <dbReference type="NCBI Taxonomy" id="192012"/>
    <lineage>
        <taxon>Eukaryota</taxon>
        <taxon>Viridiplantae</taxon>
        <taxon>Streptophyta</taxon>
        <taxon>Embryophyta</taxon>
        <taxon>Tracheophyta</taxon>
        <taxon>Spermatophyta</taxon>
        <taxon>Magnoliopsida</taxon>
        <taxon>eudicotyledons</taxon>
        <taxon>Gunneridae</taxon>
        <taxon>Pentapetalae</taxon>
        <taxon>asterids</taxon>
        <taxon>campanulids</taxon>
        <taxon>Asterales</taxon>
        <taxon>Asteraceae</taxon>
        <taxon>Asteroideae</taxon>
        <taxon>Heliantheae alliance</taxon>
        <taxon>Eupatorieae</taxon>
        <taxon>Mikania</taxon>
    </lineage>
</organism>
<evidence type="ECO:0000256" key="8">
    <source>
        <dbReference type="ARBA" id="ARBA00023180"/>
    </source>
</evidence>
<dbReference type="Gene3D" id="1.10.287.70">
    <property type="match status" value="1"/>
</dbReference>
<dbReference type="Proteomes" id="UP000326396">
    <property type="component" value="Linkage Group LG4"/>
</dbReference>
<name>A0A5N6MX43_9ASTR</name>
<dbReference type="PANTHER" id="PTHR18966">
    <property type="entry name" value="IONOTROPIC GLUTAMATE RECEPTOR"/>
    <property type="match status" value="1"/>
</dbReference>
<keyword evidence="14" id="KW-1185">Reference proteome</keyword>
<keyword evidence="6 11" id="KW-0472">Membrane</keyword>
<dbReference type="Pfam" id="PF00060">
    <property type="entry name" value="Lig_chan"/>
    <property type="match status" value="1"/>
</dbReference>
<dbReference type="OrthoDB" id="5984008at2759"/>
<keyword evidence="4 11" id="KW-1133">Transmembrane helix</keyword>
<keyword evidence="2" id="KW-0813">Transport</keyword>
<comment type="subcellular location">
    <subcellularLocation>
        <location evidence="1">Membrane</location>
        <topology evidence="1">Multi-pass membrane protein</topology>
    </subcellularLocation>
</comment>
<reference evidence="13 14" key="1">
    <citation type="submission" date="2019-05" db="EMBL/GenBank/DDBJ databases">
        <title>Mikania micrantha, genome provides insights into the molecular mechanism of rapid growth.</title>
        <authorList>
            <person name="Liu B."/>
        </authorList>
    </citation>
    <scope>NUCLEOTIDE SEQUENCE [LARGE SCALE GENOMIC DNA]</scope>
    <source>
        <strain evidence="13">NLD-2019</strain>
        <tissue evidence="13">Leaf</tissue>
    </source>
</reference>
<accession>A0A5N6MX43</accession>
<sequence length="437" mass="49133">MGQKDLCADIIGPKWNLTKQGKSPCPTLDVWVPKKTGFIEFVNVNEQNEVEGGFSIAVFCYAIQLLPFNVQPIFKPFVNETGGMNGTYDQLLQHIEGQSCSAVAGDVTIWANRAQYVSFTIPYLSAEIYMLVKAAQEWNQTLGTFLKPFAPLLWITLVCASILTGLTVSLLEYRAGNHTFAGPFYKQLIMAMWFPILTFFFNEGKIHNKCSKVVLVMWLCMTFILFQIYTATLSSWLTINQLLPKLPTNYENVGYQTGSFIKQLIIQNYKSSGKKLLPLNSYEEFKNALDDGSVNVVVDHLPYIDLFLAKYKSGYTKVGPIRQEAGIAFALPIGSELLEVFSRAVISITQSEIMTKLKSNYLGISAPSIKQELNQAHPQSLDVECFIELFIFMAIVTISAIIISEFSLRRRDTKVGIEEECKEQPTTSELVHIKILD</sequence>
<dbReference type="InterPro" id="IPR015683">
    <property type="entry name" value="Ionotropic_Glu_rcpt"/>
</dbReference>
<evidence type="ECO:0000256" key="10">
    <source>
        <dbReference type="ARBA" id="ARBA00023303"/>
    </source>
</evidence>
<evidence type="ECO:0000256" key="2">
    <source>
        <dbReference type="ARBA" id="ARBA00022448"/>
    </source>
</evidence>
<keyword evidence="3 11" id="KW-0812">Transmembrane</keyword>